<organism evidence="2 3">
    <name type="scientific">Colletotrichum sojae</name>
    <dbReference type="NCBI Taxonomy" id="2175907"/>
    <lineage>
        <taxon>Eukaryota</taxon>
        <taxon>Fungi</taxon>
        <taxon>Dikarya</taxon>
        <taxon>Ascomycota</taxon>
        <taxon>Pezizomycotina</taxon>
        <taxon>Sordariomycetes</taxon>
        <taxon>Hypocreomycetidae</taxon>
        <taxon>Glomerellales</taxon>
        <taxon>Glomerellaceae</taxon>
        <taxon>Colletotrichum</taxon>
        <taxon>Colletotrichum orchidearum species complex</taxon>
    </lineage>
</organism>
<dbReference type="Proteomes" id="UP000652219">
    <property type="component" value="Unassembled WGS sequence"/>
</dbReference>
<accession>A0A8H6INU7</accession>
<reference evidence="2 3" key="1">
    <citation type="journal article" date="2020" name="Phytopathology">
        <title>Genome Sequence Resources of Colletotrichum truncatum, C. plurivorum, C. musicola, and C. sojae: Four Species Pathogenic to Soybean (Glycine max).</title>
        <authorList>
            <person name="Rogerio F."/>
            <person name="Boufleur T.R."/>
            <person name="Ciampi-Guillardi M."/>
            <person name="Sukno S.A."/>
            <person name="Thon M.R."/>
            <person name="Massola Junior N.S."/>
            <person name="Baroncelli R."/>
        </authorList>
    </citation>
    <scope>NUCLEOTIDE SEQUENCE [LARGE SCALE GENOMIC DNA]</scope>
    <source>
        <strain evidence="2 3">LFN0009</strain>
    </source>
</reference>
<evidence type="ECO:0000313" key="3">
    <source>
        <dbReference type="Proteomes" id="UP000652219"/>
    </source>
</evidence>
<proteinExistence type="predicted"/>
<evidence type="ECO:0000313" key="2">
    <source>
        <dbReference type="EMBL" id="KAF6788132.1"/>
    </source>
</evidence>
<feature type="region of interest" description="Disordered" evidence="1">
    <location>
        <begin position="50"/>
        <end position="84"/>
    </location>
</feature>
<dbReference type="EMBL" id="WIGN01000577">
    <property type="protein sequence ID" value="KAF6788132.1"/>
    <property type="molecule type" value="Genomic_DNA"/>
</dbReference>
<feature type="compositionally biased region" description="Polar residues" evidence="1">
    <location>
        <begin position="62"/>
        <end position="71"/>
    </location>
</feature>
<protein>
    <submittedName>
        <fullName evidence="2">Uncharacterized protein</fullName>
    </submittedName>
</protein>
<dbReference type="AlphaFoldDB" id="A0A8H6INU7"/>
<name>A0A8H6INU7_9PEZI</name>
<keyword evidence="3" id="KW-1185">Reference proteome</keyword>
<gene>
    <name evidence="2" type="ORF">CSOJ01_15102</name>
</gene>
<comment type="caution">
    <text evidence="2">The sequence shown here is derived from an EMBL/GenBank/DDBJ whole genome shotgun (WGS) entry which is preliminary data.</text>
</comment>
<sequence>MPWCEFWTHEAAAKAAAAAEEASGPARGQAQAAQEAFTIPANFSIDGTVTRHFPFDHRSSRPHSLSRQESPNEVPRHIYSPKEQ</sequence>
<feature type="compositionally biased region" description="Basic and acidic residues" evidence="1">
    <location>
        <begin position="74"/>
        <end position="84"/>
    </location>
</feature>
<evidence type="ECO:0000256" key="1">
    <source>
        <dbReference type="SAM" id="MobiDB-lite"/>
    </source>
</evidence>